<evidence type="ECO:0008006" key="3">
    <source>
        <dbReference type="Google" id="ProtNLM"/>
    </source>
</evidence>
<organism evidence="1 2">
    <name type="scientific">Zunongwangia profunda</name>
    <dbReference type="NCBI Taxonomy" id="398743"/>
    <lineage>
        <taxon>Bacteria</taxon>
        <taxon>Pseudomonadati</taxon>
        <taxon>Bacteroidota</taxon>
        <taxon>Flavobacteriia</taxon>
        <taxon>Flavobacteriales</taxon>
        <taxon>Flavobacteriaceae</taxon>
        <taxon>Zunongwangia</taxon>
    </lineage>
</organism>
<dbReference type="Proteomes" id="UP000264330">
    <property type="component" value="Unassembled WGS sequence"/>
</dbReference>
<name>A0A3D5IWK2_9FLAO</name>
<evidence type="ECO:0000313" key="2">
    <source>
        <dbReference type="Proteomes" id="UP000264330"/>
    </source>
</evidence>
<protein>
    <recommendedName>
        <fullName evidence="3">Phenylalanyl-tRNA synthetase subunit alpha</fullName>
    </recommendedName>
</protein>
<gene>
    <name evidence="1" type="ORF">DGQ38_01815</name>
</gene>
<proteinExistence type="predicted"/>
<comment type="caution">
    <text evidence="1">The sequence shown here is derived from an EMBL/GenBank/DDBJ whole genome shotgun (WGS) entry which is preliminary data.</text>
</comment>
<dbReference type="EMBL" id="DPMF01000035">
    <property type="protein sequence ID" value="HCV79768.1"/>
    <property type="molecule type" value="Genomic_DNA"/>
</dbReference>
<accession>A0A3D5IWK2</accession>
<reference evidence="1 2" key="1">
    <citation type="journal article" date="2018" name="Nat. Biotechnol.">
        <title>A standardized bacterial taxonomy based on genome phylogeny substantially revises the tree of life.</title>
        <authorList>
            <person name="Parks D.H."/>
            <person name="Chuvochina M."/>
            <person name="Waite D.W."/>
            <person name="Rinke C."/>
            <person name="Skarshewski A."/>
            <person name="Chaumeil P.A."/>
            <person name="Hugenholtz P."/>
        </authorList>
    </citation>
    <scope>NUCLEOTIDE SEQUENCE [LARGE SCALE GENOMIC DNA]</scope>
    <source>
        <strain evidence="1">UBA9359</strain>
    </source>
</reference>
<evidence type="ECO:0000313" key="1">
    <source>
        <dbReference type="EMBL" id="HCV79768.1"/>
    </source>
</evidence>
<dbReference type="RefSeq" id="WP_272957301.1">
    <property type="nucleotide sequence ID" value="NZ_CAJXAW010000008.1"/>
</dbReference>
<dbReference type="AlphaFoldDB" id="A0A3D5IWK2"/>
<sequence>MKKDIEIPKVEKVHVAAVREFNEEFQAEEWNAYIINNKNVSIEMILIVAKGYDGTKETSVMRHKLEKLPPHSFAKIEFIQDAVLELTNEYQVTFFADNKMFEKTFVFKKNTVSKDKQKDLPIIPKMGILAE</sequence>